<feature type="region of interest" description="Disordered" evidence="1">
    <location>
        <begin position="346"/>
        <end position="365"/>
    </location>
</feature>
<organism evidence="4 5">
    <name type="scientific">Lentinula raphanica</name>
    <dbReference type="NCBI Taxonomy" id="153919"/>
    <lineage>
        <taxon>Eukaryota</taxon>
        <taxon>Fungi</taxon>
        <taxon>Dikarya</taxon>
        <taxon>Basidiomycota</taxon>
        <taxon>Agaricomycotina</taxon>
        <taxon>Agaricomycetes</taxon>
        <taxon>Agaricomycetidae</taxon>
        <taxon>Agaricales</taxon>
        <taxon>Marasmiineae</taxon>
        <taxon>Omphalotaceae</taxon>
        <taxon>Lentinula</taxon>
    </lineage>
</organism>
<gene>
    <name evidence="4" type="ORF">F5878DRAFT_622770</name>
</gene>
<dbReference type="GO" id="GO:0016020">
    <property type="term" value="C:membrane"/>
    <property type="evidence" value="ECO:0007669"/>
    <property type="project" value="TreeGrafter"/>
</dbReference>
<sequence length="764" mass="85020">MSRSLLLLLGRHSVQSLVPATLISQVESLLENHRLQHAADLADQERRKQLYGGANVDEVEKEQLQYIYQRIGFQCFKETLFEDAGKYLFEGALDPRVLVSYYPQLCGPSNSTEDTVDMFAGVEEHMPTESSVEEIIAANLVRNYSPHLSPNTREAPSTSELREVLSLAAEDMLESFLRKCRTRRVLENQGLGGKGGKGEAILTTSRQDEYAVVDTVLVKLFAKSEKTRDLYALVHEPHHIVIPEVEPVLIKNGQYNALCELFQQAGDHEKLLEVWAKLIDGEWSDEDVSDPVQTMVTYLTNLNERGDRSTLITQLTQKWALWLLPEKRAPDQGLKLLMSCRAPARVGGKRSTRHQRNQSTPNPDLIAQSEAEDQQLLHRLREVNPSVALQYLEYLILQRGSKAQDIHMEYAMACTDELLGHLKNDEGIERLWRAKASSYFSSSTSSLLGTLPPSASSSSPTTSTSTPLPFISYSASTTPDSPSKRVRLKNLLFLQASGLYNVNAVKQRILSASEGDDKKGKYKPLLALELAVLESKLGNHCSVLECLVRDVGDNVSAEAYCTATADNGPVKGGGRQVIPTHVCRMIADTTEGLAGWKDIIVATQEADIDSKALVQMLLEVYMSVDDTEKMMNGKSNPQKLQQVQVARLLNSQGIYLDVCDVIQTFPSSWPMHLLSPFITRSLLRTLHASHEGQILKMVSLAENWDVKERTWAILREEGFVVEEAAEGGEESKEIMDEANVILDKKAVLSSSEPPVDIISDFKGE</sequence>
<dbReference type="GO" id="GO:0005737">
    <property type="term" value="C:cytoplasm"/>
    <property type="evidence" value="ECO:0007669"/>
    <property type="project" value="TreeGrafter"/>
</dbReference>
<dbReference type="GO" id="GO:0006914">
    <property type="term" value="P:autophagy"/>
    <property type="evidence" value="ECO:0007669"/>
    <property type="project" value="TreeGrafter"/>
</dbReference>
<proteinExistence type="predicted"/>
<evidence type="ECO:0000256" key="1">
    <source>
        <dbReference type="SAM" id="MobiDB-lite"/>
    </source>
</evidence>
<dbReference type="PANTHER" id="PTHR12894">
    <property type="entry name" value="CNH DOMAIN CONTAINING"/>
    <property type="match status" value="1"/>
</dbReference>
<feature type="compositionally biased region" description="Basic residues" evidence="1">
    <location>
        <begin position="347"/>
        <end position="356"/>
    </location>
</feature>
<dbReference type="InterPro" id="IPR019452">
    <property type="entry name" value="VPS39/TGF_beta_rcpt-assoc_1"/>
</dbReference>
<comment type="caution">
    <text evidence="4">The sequence shown here is derived from an EMBL/GenBank/DDBJ whole genome shotgun (WGS) entry which is preliminary data.</text>
</comment>
<evidence type="ECO:0000313" key="5">
    <source>
        <dbReference type="Proteomes" id="UP001163846"/>
    </source>
</evidence>
<dbReference type="Proteomes" id="UP001163846">
    <property type="component" value="Unassembled WGS sequence"/>
</dbReference>
<evidence type="ECO:0000256" key="2">
    <source>
        <dbReference type="SAM" id="SignalP"/>
    </source>
</evidence>
<keyword evidence="5" id="KW-1185">Reference proteome</keyword>
<dbReference type="PANTHER" id="PTHR12894:SF27">
    <property type="entry name" value="TRANSFORMING GROWTH FACTOR-BETA RECEPTOR-ASSOCIATED PROTEIN 1"/>
    <property type="match status" value="1"/>
</dbReference>
<dbReference type="Pfam" id="PF10366">
    <property type="entry name" value="Vps39_1"/>
    <property type="match status" value="1"/>
</dbReference>
<feature type="domain" description="Vacuolar sorting protein 39/Transforming growth factor beta receptor-associated" evidence="3">
    <location>
        <begin position="213"/>
        <end position="305"/>
    </location>
</feature>
<keyword evidence="2" id="KW-0732">Signal</keyword>
<feature type="chain" id="PRO_5041380758" description="Vacuolar sorting protein 39/Transforming growth factor beta receptor-associated domain-containing protein" evidence="2">
    <location>
        <begin position="17"/>
        <end position="764"/>
    </location>
</feature>
<protein>
    <recommendedName>
        <fullName evidence="3">Vacuolar sorting protein 39/Transforming growth factor beta receptor-associated domain-containing protein</fullName>
    </recommendedName>
</protein>
<evidence type="ECO:0000313" key="4">
    <source>
        <dbReference type="EMBL" id="KAJ3837297.1"/>
    </source>
</evidence>
<name>A0AA38UCN4_9AGAR</name>
<dbReference type="EMBL" id="MU806256">
    <property type="protein sequence ID" value="KAJ3837297.1"/>
    <property type="molecule type" value="Genomic_DNA"/>
</dbReference>
<dbReference type="GO" id="GO:0034058">
    <property type="term" value="P:endosomal vesicle fusion"/>
    <property type="evidence" value="ECO:0007669"/>
    <property type="project" value="TreeGrafter"/>
</dbReference>
<dbReference type="AlphaFoldDB" id="A0AA38UCN4"/>
<reference evidence="4" key="1">
    <citation type="submission" date="2022-08" db="EMBL/GenBank/DDBJ databases">
        <authorList>
            <consortium name="DOE Joint Genome Institute"/>
            <person name="Min B."/>
            <person name="Riley R."/>
            <person name="Sierra-Patev S."/>
            <person name="Naranjo-Ortiz M."/>
            <person name="Looney B."/>
            <person name="Konkel Z."/>
            <person name="Slot J.C."/>
            <person name="Sakamoto Y."/>
            <person name="Steenwyk J.L."/>
            <person name="Rokas A."/>
            <person name="Carro J."/>
            <person name="Camarero S."/>
            <person name="Ferreira P."/>
            <person name="Molpeceres G."/>
            <person name="Ruiz-Duenas F.J."/>
            <person name="Serrano A."/>
            <person name="Henrissat B."/>
            <person name="Drula E."/>
            <person name="Hughes K.W."/>
            <person name="Mata J.L."/>
            <person name="Ishikawa N.K."/>
            <person name="Vargas-Isla R."/>
            <person name="Ushijima S."/>
            <person name="Smith C.A."/>
            <person name="Ahrendt S."/>
            <person name="Andreopoulos W."/>
            <person name="He G."/>
            <person name="Labutti K."/>
            <person name="Lipzen A."/>
            <person name="Ng V."/>
            <person name="Sandor L."/>
            <person name="Barry K."/>
            <person name="Martinez A.T."/>
            <person name="Xiao Y."/>
            <person name="Gibbons J.G."/>
            <person name="Terashima K."/>
            <person name="Hibbett D.S."/>
            <person name="Grigoriev I.V."/>
        </authorList>
    </citation>
    <scope>NUCLEOTIDE SEQUENCE</scope>
    <source>
        <strain evidence="4">TFB9207</strain>
    </source>
</reference>
<accession>A0AA38UCN4</accession>
<feature type="signal peptide" evidence="2">
    <location>
        <begin position="1"/>
        <end position="16"/>
    </location>
</feature>
<evidence type="ECO:0000259" key="3">
    <source>
        <dbReference type="Pfam" id="PF10366"/>
    </source>
</evidence>
<dbReference type="InterPro" id="IPR032914">
    <property type="entry name" value="Vam6/VPS39/TRAP1"/>
</dbReference>